<evidence type="ECO:0000313" key="1">
    <source>
        <dbReference type="EMBL" id="KYG09181.1"/>
    </source>
</evidence>
<evidence type="ECO:0000313" key="2">
    <source>
        <dbReference type="Proteomes" id="UP000075502"/>
    </source>
</evidence>
<accession>A0A150TWU0</accession>
<sequence length="129" mass="14124">MRVHGQDARIPLVYSDAFGKAQDALKLPLTMDAASYAKLVVDIQVAGGPTQPLAVRGLSLADYLRLSRHMARVLSSDAAEAKTFSEATSICSRRPDRERARRQESSRRCACRCTRWGCDGCCAATHLRG</sequence>
<organism evidence="1 2">
    <name type="scientific">Sorangium cellulosum</name>
    <name type="common">Polyangium cellulosum</name>
    <dbReference type="NCBI Taxonomy" id="56"/>
    <lineage>
        <taxon>Bacteria</taxon>
        <taxon>Pseudomonadati</taxon>
        <taxon>Myxococcota</taxon>
        <taxon>Polyangia</taxon>
        <taxon>Polyangiales</taxon>
        <taxon>Polyangiaceae</taxon>
        <taxon>Sorangium</taxon>
    </lineage>
</organism>
<dbReference type="AlphaFoldDB" id="A0A150TWU0"/>
<proteinExistence type="predicted"/>
<gene>
    <name evidence="1" type="ORF">BE21_19335</name>
</gene>
<dbReference type="EMBL" id="JEME01000755">
    <property type="protein sequence ID" value="KYG09181.1"/>
    <property type="molecule type" value="Genomic_DNA"/>
</dbReference>
<dbReference type="Proteomes" id="UP000075502">
    <property type="component" value="Unassembled WGS sequence"/>
</dbReference>
<comment type="caution">
    <text evidence="1">The sequence shown here is derived from an EMBL/GenBank/DDBJ whole genome shotgun (WGS) entry which is preliminary data.</text>
</comment>
<reference evidence="1 2" key="1">
    <citation type="submission" date="2014-02" db="EMBL/GenBank/DDBJ databases">
        <title>The small core and large imbalanced accessory genome model reveals a collaborative survival strategy of Sorangium cellulosum strains in nature.</title>
        <authorList>
            <person name="Han K."/>
            <person name="Peng R."/>
            <person name="Blom J."/>
            <person name="Li Y.-Z."/>
        </authorList>
    </citation>
    <scope>NUCLEOTIDE SEQUENCE [LARGE SCALE GENOMIC DNA]</scope>
    <source>
        <strain evidence="1 2">So0007-03</strain>
    </source>
</reference>
<name>A0A150TWU0_SORCE</name>
<protein>
    <submittedName>
        <fullName evidence="1">Uncharacterized protein</fullName>
    </submittedName>
</protein>